<name>A0A9D1EK92_9FIRM</name>
<reference evidence="1" key="1">
    <citation type="submission" date="2020-10" db="EMBL/GenBank/DDBJ databases">
        <authorList>
            <person name="Gilroy R."/>
        </authorList>
    </citation>
    <scope>NUCLEOTIDE SEQUENCE</scope>
    <source>
        <strain evidence="1">ChiSxjej1B13-7041</strain>
    </source>
</reference>
<reference evidence="1" key="2">
    <citation type="journal article" date="2021" name="PeerJ">
        <title>Extensive microbial diversity within the chicken gut microbiome revealed by metagenomics and culture.</title>
        <authorList>
            <person name="Gilroy R."/>
            <person name="Ravi A."/>
            <person name="Getino M."/>
            <person name="Pursley I."/>
            <person name="Horton D.L."/>
            <person name="Alikhan N.F."/>
            <person name="Baker D."/>
            <person name="Gharbi K."/>
            <person name="Hall N."/>
            <person name="Watson M."/>
            <person name="Adriaenssens E.M."/>
            <person name="Foster-Nyarko E."/>
            <person name="Jarju S."/>
            <person name="Secka A."/>
            <person name="Antonio M."/>
            <person name="Oren A."/>
            <person name="Chaudhuri R.R."/>
            <person name="La Ragione R."/>
            <person name="Hildebrand F."/>
            <person name="Pallen M.J."/>
        </authorList>
    </citation>
    <scope>NUCLEOTIDE SEQUENCE</scope>
    <source>
        <strain evidence="1">ChiSxjej1B13-7041</strain>
    </source>
</reference>
<accession>A0A9D1EK92</accession>
<dbReference type="AlphaFoldDB" id="A0A9D1EK92"/>
<protein>
    <submittedName>
        <fullName evidence="1">Uncharacterized protein</fullName>
    </submittedName>
</protein>
<dbReference type="EMBL" id="DVHU01000060">
    <property type="protein sequence ID" value="HIR93124.1"/>
    <property type="molecule type" value="Genomic_DNA"/>
</dbReference>
<evidence type="ECO:0000313" key="2">
    <source>
        <dbReference type="Proteomes" id="UP000886841"/>
    </source>
</evidence>
<comment type="caution">
    <text evidence="1">The sequence shown here is derived from an EMBL/GenBank/DDBJ whole genome shotgun (WGS) entry which is preliminary data.</text>
</comment>
<dbReference type="Proteomes" id="UP000886841">
    <property type="component" value="Unassembled WGS sequence"/>
</dbReference>
<proteinExistence type="predicted"/>
<gene>
    <name evidence="1" type="ORF">IAB98_06880</name>
</gene>
<evidence type="ECO:0000313" key="1">
    <source>
        <dbReference type="EMBL" id="HIR93124.1"/>
    </source>
</evidence>
<sequence length="46" mass="4924">MAFYKSCLPLALVCGLAGLICKVTVALTACQESRKENMADSSVEEE</sequence>
<organism evidence="1 2">
    <name type="scientific">Candidatus Egerieimonas intestinavium</name>
    <dbReference type="NCBI Taxonomy" id="2840777"/>
    <lineage>
        <taxon>Bacteria</taxon>
        <taxon>Bacillati</taxon>
        <taxon>Bacillota</taxon>
        <taxon>Clostridia</taxon>
        <taxon>Lachnospirales</taxon>
        <taxon>Lachnospiraceae</taxon>
        <taxon>Lachnospiraceae incertae sedis</taxon>
        <taxon>Candidatus Egerieimonas</taxon>
    </lineage>
</organism>